<dbReference type="InterPro" id="IPR003035">
    <property type="entry name" value="RWP-RK_dom"/>
</dbReference>
<organism evidence="8">
    <name type="scientific">Chrysanthemum morifolium</name>
    <name type="common">Florist's daisy</name>
    <name type="synonym">Dendranthema grandiflorum</name>
    <dbReference type="NCBI Taxonomy" id="41568"/>
    <lineage>
        <taxon>Eukaryota</taxon>
        <taxon>Viridiplantae</taxon>
        <taxon>Streptophyta</taxon>
        <taxon>Embryophyta</taxon>
        <taxon>Tracheophyta</taxon>
        <taxon>Spermatophyta</taxon>
        <taxon>Magnoliopsida</taxon>
        <taxon>eudicotyledons</taxon>
        <taxon>Gunneridae</taxon>
        <taxon>Pentapetalae</taxon>
        <taxon>asterids</taxon>
        <taxon>campanulids</taxon>
        <taxon>Asterales</taxon>
        <taxon>Asteraceae</taxon>
        <taxon>Asteroideae</taxon>
        <taxon>Anthemideae</taxon>
        <taxon>Artemisiinae</taxon>
        <taxon>Chrysanthemum</taxon>
    </lineage>
</organism>
<dbReference type="Pfam" id="PF22922">
    <property type="entry name" value="GAF_NLP"/>
    <property type="match status" value="1"/>
</dbReference>
<dbReference type="PROSITE" id="PS51519">
    <property type="entry name" value="RWP_RK"/>
    <property type="match status" value="1"/>
</dbReference>
<feature type="region of interest" description="Disordered" evidence="5">
    <location>
        <begin position="1"/>
        <end position="24"/>
    </location>
</feature>
<dbReference type="SMART" id="SM00666">
    <property type="entry name" value="PB1"/>
    <property type="match status" value="1"/>
</dbReference>
<evidence type="ECO:0000256" key="3">
    <source>
        <dbReference type="ARBA" id="ARBA00023163"/>
    </source>
</evidence>
<keyword evidence="2" id="KW-0238">DNA-binding</keyword>
<dbReference type="Pfam" id="PF00564">
    <property type="entry name" value="PB1"/>
    <property type="match status" value="1"/>
</dbReference>
<feature type="domain" description="PB1" evidence="7">
    <location>
        <begin position="661"/>
        <end position="745"/>
    </location>
</feature>
<dbReference type="SUPFAM" id="SSF54277">
    <property type="entry name" value="CAD &amp; PB1 domains"/>
    <property type="match status" value="1"/>
</dbReference>
<feature type="region of interest" description="Disordered" evidence="5">
    <location>
        <begin position="627"/>
        <end position="650"/>
    </location>
</feature>
<sequence>MEKHVSFNLPVENSSKSGSSNSDVLASMKSRYPCIYQPMNPSNATLEEEEEDVDDAEDRRYLTSLWVFGTRDIDEPESPLPPSFSNMMVEQNILDAHMIKEKITSALKGLRFREKGVLVQFWSPVPVRKRWLLTTWDQPFALGVVDDEGLYSYRMDSEQRTFVVEGEHREELGPPARVYSQKLPEWSFDIQTLPTRKSVQDLDASYNIHGYILLPVFEPDSERCVGVLELVISSNYVDFAFEVEEVSRALKEENLKSPNVSEDPTFYIKTSNERRRNELAEIFIVLKTVCDTHKLPLAQTWSLSECSSFVANSGKLEQMCSSFKKRCIGKICMSTGDLPFYIRDMSRWEFHVASTERHLEKSRGVVGRSLSSCGAWFCEDVTELDEDDYPLVPFARMSGLTSCLAIYITSLELGVEYVIEFFLPRTTDDADVQRLMKAVKQQIQNASCMQVDIMSAPQVIGGLPILSWDPESPSLPITLLTEKEAPQDSEDMEEKNMENEPSNSRAVGTSQSIAPYVVQGIGNFDTNPGTVRKKRKRKRSESSITLEEIEKHFDKPMDEAAAILHVSRSTLKRICRNRGIPRWPYRIGTDKSDLLMKSGQTDIVVHTSDGSLAPVFGVSSKPLGTTTVTHDPATLTEKDKHASPTRTKPPEETIVASRVENVVIKATYEKNVVKFPFYILDGLVKLKELIATRFQLKHDCFRLKYKDEDDDMILILCDNDISHAILSSSEPPDSKAVIKLFVQPVDHQSFDT</sequence>
<dbReference type="Pfam" id="PF02042">
    <property type="entry name" value="RWP-RK"/>
    <property type="match status" value="1"/>
</dbReference>
<evidence type="ECO:0000256" key="1">
    <source>
        <dbReference type="ARBA" id="ARBA00023015"/>
    </source>
</evidence>
<evidence type="ECO:0000259" key="7">
    <source>
        <dbReference type="PROSITE" id="PS51745"/>
    </source>
</evidence>
<dbReference type="CDD" id="cd05992">
    <property type="entry name" value="PB1"/>
    <property type="match status" value="1"/>
</dbReference>
<feature type="region of interest" description="Disordered" evidence="5">
    <location>
        <begin position="484"/>
        <end position="508"/>
    </location>
</feature>
<dbReference type="InterPro" id="IPR000270">
    <property type="entry name" value="PB1_dom"/>
</dbReference>
<dbReference type="PANTHER" id="PTHR32002:SF35">
    <property type="entry name" value="PROTEIN NLP6"/>
    <property type="match status" value="1"/>
</dbReference>
<evidence type="ECO:0000256" key="2">
    <source>
        <dbReference type="ARBA" id="ARBA00023125"/>
    </source>
</evidence>
<evidence type="ECO:0000256" key="4">
    <source>
        <dbReference type="ARBA" id="ARBA00023242"/>
    </source>
</evidence>
<dbReference type="InterPro" id="IPR053793">
    <property type="entry name" value="PB1-like"/>
</dbReference>
<feature type="compositionally biased region" description="Low complexity" evidence="5">
    <location>
        <begin position="13"/>
        <end position="22"/>
    </location>
</feature>
<dbReference type="InterPro" id="IPR045012">
    <property type="entry name" value="NLP"/>
</dbReference>
<gene>
    <name evidence="8" type="primary">NLP11</name>
</gene>
<protein>
    <submittedName>
        <fullName evidence="8">NIN-like protein</fullName>
    </submittedName>
</protein>
<dbReference type="PROSITE" id="PS51745">
    <property type="entry name" value="PB1"/>
    <property type="match status" value="1"/>
</dbReference>
<reference evidence="8" key="1">
    <citation type="submission" date="2015-07" db="EMBL/GenBank/DDBJ databases">
        <title>Phylogenetic and Transcription Analysis of Chrysanthemum NLP Transcription Factors.</title>
        <authorList>
            <person name="Song A."/>
        </authorList>
    </citation>
    <scope>NUCLEOTIDE SEQUENCE</scope>
</reference>
<dbReference type="GO" id="GO:0003700">
    <property type="term" value="F:DNA-binding transcription factor activity"/>
    <property type="evidence" value="ECO:0007669"/>
    <property type="project" value="InterPro"/>
</dbReference>
<name>A0A1B0T6W2_CHRMO</name>
<feature type="compositionally biased region" description="Polar residues" evidence="5">
    <location>
        <begin position="499"/>
        <end position="508"/>
    </location>
</feature>
<dbReference type="Gene3D" id="3.10.20.90">
    <property type="entry name" value="Phosphatidylinositol 3-kinase Catalytic Subunit, Chain A, domain 1"/>
    <property type="match status" value="1"/>
</dbReference>
<evidence type="ECO:0000256" key="5">
    <source>
        <dbReference type="SAM" id="MobiDB-lite"/>
    </source>
</evidence>
<evidence type="ECO:0000259" key="6">
    <source>
        <dbReference type="PROSITE" id="PS51519"/>
    </source>
</evidence>
<dbReference type="InterPro" id="IPR055081">
    <property type="entry name" value="NLP1-9_GAF"/>
</dbReference>
<proteinExistence type="evidence at transcript level"/>
<evidence type="ECO:0000313" key="8">
    <source>
        <dbReference type="EMBL" id="ALF46621.1"/>
    </source>
</evidence>
<dbReference type="GO" id="GO:0003677">
    <property type="term" value="F:DNA binding"/>
    <property type="evidence" value="ECO:0007669"/>
    <property type="project" value="UniProtKB-KW"/>
</dbReference>
<dbReference type="PANTHER" id="PTHR32002">
    <property type="entry name" value="PROTEIN NLP8"/>
    <property type="match status" value="1"/>
</dbReference>
<keyword evidence="1" id="KW-0805">Transcription regulation</keyword>
<dbReference type="EMBL" id="KT253076">
    <property type="protein sequence ID" value="ALF46621.1"/>
    <property type="molecule type" value="mRNA"/>
</dbReference>
<keyword evidence="3" id="KW-0804">Transcription</keyword>
<feature type="region of interest" description="Disordered" evidence="5">
    <location>
        <begin position="524"/>
        <end position="543"/>
    </location>
</feature>
<accession>A0A1B0T6W2</accession>
<keyword evidence="4" id="KW-0539">Nucleus</keyword>
<feature type="non-terminal residue" evidence="8">
    <location>
        <position position="752"/>
    </location>
</feature>
<dbReference type="AlphaFoldDB" id="A0A1B0T6W2"/>
<feature type="domain" description="RWP-RK" evidence="6">
    <location>
        <begin position="526"/>
        <end position="614"/>
    </location>
</feature>